<keyword evidence="2" id="KW-1185">Reference proteome</keyword>
<dbReference type="OrthoDB" id="3748858at2"/>
<protein>
    <submittedName>
        <fullName evidence="1">Uncharacterized protein</fullName>
    </submittedName>
</protein>
<dbReference type="RefSeq" id="WP_149689669.1">
    <property type="nucleotide sequence ID" value="NZ_SDPQ02000002.1"/>
</dbReference>
<gene>
    <name evidence="1" type="ORF">ESP70_013025</name>
</gene>
<reference evidence="1" key="1">
    <citation type="submission" date="2019-09" db="EMBL/GenBank/DDBJ databases">
        <authorList>
            <person name="Li J."/>
        </authorList>
    </citation>
    <scope>NUCLEOTIDE SEQUENCE [LARGE SCALE GENOMIC DNA]</scope>
    <source>
        <strain evidence="1">JCM 14732</strain>
    </source>
</reference>
<sequence length="114" mass="11548">MFSRPAARRTAAALTAALVAVLLVTFGGPTRVSAQRTTVSGVSHAGSAVKAARTQHVSLPATHHHAPLHLDLVSTPPSATADVRPAAALATADPLVVRTGRDLVTPTGRAPPAL</sequence>
<evidence type="ECO:0000313" key="1">
    <source>
        <dbReference type="EMBL" id="KAA1398240.1"/>
    </source>
</evidence>
<comment type="caution">
    <text evidence="1">The sequence shown here is derived from an EMBL/GenBank/DDBJ whole genome shotgun (WGS) entry which is preliminary data.</text>
</comment>
<dbReference type="AlphaFoldDB" id="A0A5M4FGF7"/>
<dbReference type="Proteomes" id="UP000380867">
    <property type="component" value="Unassembled WGS sequence"/>
</dbReference>
<name>A0A5M4FGF7_9ACTN</name>
<evidence type="ECO:0000313" key="2">
    <source>
        <dbReference type="Proteomes" id="UP000380867"/>
    </source>
</evidence>
<proteinExistence type="predicted"/>
<accession>A0A5M4FGF7</accession>
<organism evidence="1 2">
    <name type="scientific">Aeromicrobium ginsengisoli</name>
    <dbReference type="NCBI Taxonomy" id="363867"/>
    <lineage>
        <taxon>Bacteria</taxon>
        <taxon>Bacillati</taxon>
        <taxon>Actinomycetota</taxon>
        <taxon>Actinomycetes</taxon>
        <taxon>Propionibacteriales</taxon>
        <taxon>Nocardioidaceae</taxon>
        <taxon>Aeromicrobium</taxon>
    </lineage>
</organism>
<dbReference type="EMBL" id="SDPQ02000002">
    <property type="protein sequence ID" value="KAA1398240.1"/>
    <property type="molecule type" value="Genomic_DNA"/>
</dbReference>